<sequence>MKKHILTLDETQRSFQCFAIQTQLSDYELAFCINSALNIGLERITDHKLSKETEEFNFSAFMYDDEMRLTIWSLISNVSHPSMRQIKQNFQNVLFDELETSLRIYLVPDFKGIDYWLMIDCEDVDLLEEIKLLRNQHGISSIMKVDIHSFKHWSNLLLY</sequence>
<comment type="caution">
    <text evidence="1">The sequence shown here is derived from an EMBL/GenBank/DDBJ whole genome shotgun (WGS) entry which is preliminary data.</text>
</comment>
<dbReference type="NCBIfam" id="NF033205">
    <property type="entry name" value="IPExxxVDY"/>
    <property type="match status" value="1"/>
</dbReference>
<evidence type="ECO:0000313" key="1">
    <source>
        <dbReference type="EMBL" id="GCD77843.1"/>
    </source>
</evidence>
<evidence type="ECO:0008006" key="3">
    <source>
        <dbReference type="Google" id="ProtNLM"/>
    </source>
</evidence>
<dbReference type="EMBL" id="BHZE01000011">
    <property type="protein sequence ID" value="GCD77843.1"/>
    <property type="molecule type" value="Genomic_DNA"/>
</dbReference>
<protein>
    <recommendedName>
        <fullName evidence="3">IPExxxVDY family protein</fullName>
    </recommendedName>
</protein>
<dbReference type="Proteomes" id="UP000286715">
    <property type="component" value="Unassembled WGS sequence"/>
</dbReference>
<accession>A0A401XLG6</accession>
<proteinExistence type="predicted"/>
<dbReference type="AlphaFoldDB" id="A0A401XLG6"/>
<organism evidence="1 2">
    <name type="scientific">Thermaurantimonas aggregans</name>
    <dbReference type="NCBI Taxonomy" id="2173829"/>
    <lineage>
        <taxon>Bacteria</taxon>
        <taxon>Pseudomonadati</taxon>
        <taxon>Bacteroidota</taxon>
        <taxon>Flavobacteriia</taxon>
        <taxon>Flavobacteriales</taxon>
        <taxon>Schleiferiaceae</taxon>
        <taxon>Thermaurantimonas</taxon>
    </lineage>
</organism>
<name>A0A401XLG6_9FLAO</name>
<dbReference type="RefSeq" id="WP_124397910.1">
    <property type="nucleotide sequence ID" value="NZ_BHZE01000011.1"/>
</dbReference>
<reference evidence="1 2" key="1">
    <citation type="submission" date="2018-11" db="EMBL/GenBank/DDBJ databases">
        <title>Schleiferia aggregans sp. nov., a moderately thermophilic heterotrophic bacterium isolated from microbial mats at a terrestrial hot spring.</title>
        <authorList>
            <person name="Iino T."/>
            <person name="Ohkuma M."/>
            <person name="Haruta S."/>
        </authorList>
    </citation>
    <scope>NUCLEOTIDE SEQUENCE [LARGE SCALE GENOMIC DNA]</scope>
    <source>
        <strain evidence="1 2">LA</strain>
    </source>
</reference>
<evidence type="ECO:0000313" key="2">
    <source>
        <dbReference type="Proteomes" id="UP000286715"/>
    </source>
</evidence>
<dbReference type="OrthoDB" id="676614at2"/>
<keyword evidence="2" id="KW-1185">Reference proteome</keyword>
<dbReference type="InterPro" id="IPR047690">
    <property type="entry name" value="IPExxxVDY_fam"/>
</dbReference>
<gene>
    <name evidence="1" type="ORF">JCM31826_13250</name>
</gene>